<gene>
    <name evidence="1" type="ORF">SAMN05216279_115101</name>
</gene>
<dbReference type="AlphaFoldDB" id="A0A1G5PDT1"/>
<comment type="caution">
    <text evidence="1">The sequence shown here is derived from an EMBL/GenBank/DDBJ whole genome shotgun (WGS) entry which is preliminary data.</text>
</comment>
<reference evidence="2" key="1">
    <citation type="submission" date="2016-10" db="EMBL/GenBank/DDBJ databases">
        <authorList>
            <person name="de Groot N.N."/>
        </authorList>
    </citation>
    <scope>NUCLEOTIDE SEQUENCE [LARGE SCALE GENOMIC DNA]</scope>
    <source>
        <strain evidence="2">DSM 15758</strain>
    </source>
</reference>
<accession>A0A1G5PDT1</accession>
<sequence length="105" mass="12320">MSDQESVFATHRAIILRQERLQALVLHLYNCDEWPFNLGNQLTQLDSDNLQIAVALMRAYHQHGENDPDFLDLGHKLADYRIKRQRQFDAQLAELDEEARRDAED</sequence>
<organism evidence="1 2">
    <name type="scientific">Pseudomonas oryzihabitans</name>
    <dbReference type="NCBI Taxonomy" id="47885"/>
    <lineage>
        <taxon>Bacteria</taxon>
        <taxon>Pseudomonadati</taxon>
        <taxon>Pseudomonadota</taxon>
        <taxon>Gammaproteobacteria</taxon>
        <taxon>Pseudomonadales</taxon>
        <taxon>Pseudomonadaceae</taxon>
        <taxon>Pseudomonas</taxon>
    </lineage>
</organism>
<dbReference type="EMBL" id="FMWB01000015">
    <property type="protein sequence ID" value="SCZ47703.1"/>
    <property type="molecule type" value="Genomic_DNA"/>
</dbReference>
<evidence type="ECO:0000313" key="2">
    <source>
        <dbReference type="Proteomes" id="UP000183046"/>
    </source>
</evidence>
<evidence type="ECO:0000313" key="1">
    <source>
        <dbReference type="EMBL" id="SCZ47703.1"/>
    </source>
</evidence>
<dbReference type="RefSeq" id="WP_074584902.1">
    <property type="nucleotide sequence ID" value="NZ_FMWB01000015.1"/>
</dbReference>
<name>A0A1G5PDT1_9PSED</name>
<dbReference type="OrthoDB" id="7028209at2"/>
<protein>
    <submittedName>
        <fullName evidence="1">Uncharacterized protein</fullName>
    </submittedName>
</protein>
<proteinExistence type="predicted"/>
<dbReference type="Proteomes" id="UP000183046">
    <property type="component" value="Unassembled WGS sequence"/>
</dbReference>